<keyword evidence="8" id="KW-0121">Carboxypeptidase</keyword>
<evidence type="ECO:0000256" key="18">
    <source>
        <dbReference type="ARBA" id="ARBA00023316"/>
    </source>
</evidence>
<keyword evidence="18 23" id="KW-0961">Cell wall biogenesis/degradation</keyword>
<dbReference type="SUPFAM" id="SSF56601">
    <property type="entry name" value="beta-lactamase/transpeptidase-like"/>
    <property type="match status" value="1"/>
</dbReference>
<evidence type="ECO:0000256" key="3">
    <source>
        <dbReference type="ARBA" id="ARBA00004752"/>
    </source>
</evidence>
<keyword evidence="15" id="KW-0472">Membrane</keyword>
<keyword evidence="13 23" id="KW-0133">Cell shape</keyword>
<dbReference type="GO" id="GO:0046677">
    <property type="term" value="P:response to antibiotic"/>
    <property type="evidence" value="ECO:0007669"/>
    <property type="project" value="UniProtKB-UniRule"/>
</dbReference>
<dbReference type="InterPro" id="IPR050396">
    <property type="entry name" value="Glycosyltr_51/Transpeptidase"/>
</dbReference>
<feature type="active site" description="Acyl-ester intermediate; for transpeptidase activity" evidence="24">
    <location>
        <position position="437"/>
    </location>
</feature>
<evidence type="ECO:0000256" key="14">
    <source>
        <dbReference type="ARBA" id="ARBA00022984"/>
    </source>
</evidence>
<dbReference type="GO" id="GO:0008955">
    <property type="term" value="F:peptidoglycan glycosyltransferase activity"/>
    <property type="evidence" value="ECO:0007669"/>
    <property type="project" value="UniProtKB-UniRule"/>
</dbReference>
<accession>F3L049</accession>
<reference evidence="28 29" key="1">
    <citation type="journal article" date="2011" name="J. Bacteriol.">
        <title>Genome sequence of strain IMCC3088, a proteorhodopsin-containing marine bacterium belonging to the OM60/NOR5 clade.</title>
        <authorList>
            <person name="Jang Y."/>
            <person name="Oh H.M."/>
            <person name="Kang I."/>
            <person name="Lee K."/>
            <person name="Yang S.J."/>
            <person name="Cho J.C."/>
        </authorList>
    </citation>
    <scope>NUCLEOTIDE SEQUENCE [LARGE SCALE GENOMIC DNA]</scope>
    <source>
        <strain evidence="28 29">IMCC3088</strain>
    </source>
</reference>
<evidence type="ECO:0000256" key="10">
    <source>
        <dbReference type="ARBA" id="ARBA00022676"/>
    </source>
</evidence>
<keyword evidence="7" id="KW-1003">Cell membrane</keyword>
<feature type="domain" description="Glycosyl transferase family 51" evidence="26">
    <location>
        <begin position="139"/>
        <end position="308"/>
    </location>
</feature>
<protein>
    <recommendedName>
        <fullName evidence="6 22">Penicillin-binding protein 1B</fullName>
        <shortName evidence="23">PBP-1b</shortName>
        <shortName evidence="23">PBP1b</shortName>
    </recommendedName>
    <alternativeName>
        <fullName evidence="19 23">Murein polymerase</fullName>
    </alternativeName>
</protein>
<dbReference type="SUPFAM" id="SSF53955">
    <property type="entry name" value="Lysozyme-like"/>
    <property type="match status" value="1"/>
</dbReference>
<evidence type="ECO:0000259" key="26">
    <source>
        <dbReference type="Pfam" id="PF00912"/>
    </source>
</evidence>
<dbReference type="PANTHER" id="PTHR32282:SF11">
    <property type="entry name" value="PENICILLIN-BINDING PROTEIN 1B"/>
    <property type="match status" value="1"/>
</dbReference>
<keyword evidence="17" id="KW-0511">Multifunctional enzyme</keyword>
<dbReference type="GO" id="GO:0009002">
    <property type="term" value="F:serine-type D-Ala-D-Ala carboxypeptidase activity"/>
    <property type="evidence" value="ECO:0007669"/>
    <property type="project" value="UniProtKB-EC"/>
</dbReference>
<evidence type="ECO:0000259" key="25">
    <source>
        <dbReference type="Pfam" id="PF00905"/>
    </source>
</evidence>
<gene>
    <name evidence="28" type="ORF">IMCC3088_744</name>
</gene>
<dbReference type="GO" id="GO:0008658">
    <property type="term" value="F:penicillin binding"/>
    <property type="evidence" value="ECO:0007669"/>
    <property type="project" value="UniProtKB-UniRule"/>
</dbReference>
<dbReference type="Gene3D" id="1.10.3810.10">
    <property type="entry name" value="Biosynthetic peptidoglycan transglycosylase-like"/>
    <property type="match status" value="1"/>
</dbReference>
<evidence type="ECO:0000256" key="17">
    <source>
        <dbReference type="ARBA" id="ARBA00023268"/>
    </source>
</evidence>
<evidence type="ECO:0000256" key="11">
    <source>
        <dbReference type="ARBA" id="ARBA00022679"/>
    </source>
</evidence>
<dbReference type="GO" id="GO:0006508">
    <property type="term" value="P:proteolysis"/>
    <property type="evidence" value="ECO:0007669"/>
    <property type="project" value="UniProtKB-KW"/>
</dbReference>
<feature type="active site" description="Proton donor; for transglycosylase activity" evidence="24">
    <location>
        <position position="163"/>
    </location>
</feature>
<keyword evidence="9" id="KW-0645">Protease</keyword>
<evidence type="ECO:0000256" key="19">
    <source>
        <dbReference type="ARBA" id="ARBA00032454"/>
    </source>
</evidence>
<comment type="catalytic activity">
    <reaction evidence="21">
        <text>[GlcNAc-(1-&gt;4)-Mur2Ac(oyl-L-Ala-gamma-D-Glu-L-Lys-D-Ala-D-Ala)](n)-di-trans,octa-cis-undecaprenyl diphosphate + beta-D-GlcNAc-(1-&gt;4)-Mur2Ac(oyl-L-Ala-gamma-D-Glu-L-Lys-D-Ala-D-Ala)-di-trans,octa-cis-undecaprenyl diphosphate = [GlcNAc-(1-&gt;4)-Mur2Ac(oyl-L-Ala-gamma-D-Glu-L-Lys-D-Ala-D-Ala)](n+1)-di-trans,octa-cis-undecaprenyl diphosphate + di-trans,octa-cis-undecaprenyl diphosphate + H(+)</text>
        <dbReference type="Rhea" id="RHEA:23708"/>
        <dbReference type="Rhea" id="RHEA-COMP:9602"/>
        <dbReference type="Rhea" id="RHEA-COMP:9603"/>
        <dbReference type="ChEBI" id="CHEBI:15378"/>
        <dbReference type="ChEBI" id="CHEBI:58405"/>
        <dbReference type="ChEBI" id="CHEBI:60033"/>
        <dbReference type="ChEBI" id="CHEBI:78435"/>
        <dbReference type="EC" id="2.4.99.28"/>
    </reaction>
</comment>
<dbReference type="GO" id="GO:0009274">
    <property type="term" value="C:peptidoglycan-based cell wall"/>
    <property type="evidence" value="ECO:0007669"/>
    <property type="project" value="UniProtKB-UniRule"/>
</dbReference>
<dbReference type="RefSeq" id="WP_009575069.1">
    <property type="nucleotide sequence ID" value="NZ_AEIG01000019.1"/>
</dbReference>
<dbReference type="InterPro" id="IPR001460">
    <property type="entry name" value="PCN-bd_Tpept"/>
</dbReference>
<evidence type="ECO:0000256" key="16">
    <source>
        <dbReference type="ARBA" id="ARBA00023251"/>
    </source>
</evidence>
<dbReference type="Gene3D" id="3.30.2060.10">
    <property type="entry name" value="Penicillin-binding protein 1b domain"/>
    <property type="match status" value="1"/>
</dbReference>
<evidence type="ECO:0000256" key="5">
    <source>
        <dbReference type="ARBA" id="ARBA00007739"/>
    </source>
</evidence>
<dbReference type="UniPathway" id="UPA00219"/>
<dbReference type="GO" id="GO:0030288">
    <property type="term" value="C:outer membrane-bounded periplasmic space"/>
    <property type="evidence" value="ECO:0007669"/>
    <property type="project" value="TreeGrafter"/>
</dbReference>
<evidence type="ECO:0000256" key="13">
    <source>
        <dbReference type="ARBA" id="ARBA00022960"/>
    </source>
</evidence>
<comment type="subcellular location">
    <subcellularLocation>
        <location evidence="2">Cell membrane</location>
    </subcellularLocation>
</comment>
<evidence type="ECO:0000256" key="15">
    <source>
        <dbReference type="ARBA" id="ARBA00023136"/>
    </source>
</evidence>
<comment type="pathway">
    <text evidence="3 23">Cell wall biogenesis; peptidoglycan biosynthesis.</text>
</comment>
<evidence type="ECO:0000256" key="21">
    <source>
        <dbReference type="ARBA" id="ARBA00049902"/>
    </source>
</evidence>
<feature type="domain" description="Bifunctional transglycosylase second" evidence="27">
    <location>
        <begin position="45"/>
        <end position="127"/>
    </location>
</feature>
<dbReference type="eggNOG" id="COG0744">
    <property type="taxonomic scope" value="Bacteria"/>
</dbReference>
<evidence type="ECO:0000256" key="24">
    <source>
        <dbReference type="PIRSR" id="PIRSR002799-1"/>
    </source>
</evidence>
<dbReference type="InterPro" id="IPR036950">
    <property type="entry name" value="PBP_transglycosylase"/>
</dbReference>
<dbReference type="EMBL" id="AEIG01000019">
    <property type="protein sequence ID" value="EGG30262.1"/>
    <property type="molecule type" value="Genomic_DNA"/>
</dbReference>
<dbReference type="InterPro" id="IPR023346">
    <property type="entry name" value="Lysozyme-like_dom_sf"/>
</dbReference>
<dbReference type="GO" id="GO:0071555">
    <property type="term" value="P:cell wall organization"/>
    <property type="evidence" value="ECO:0007669"/>
    <property type="project" value="UniProtKB-UniRule"/>
</dbReference>
<evidence type="ECO:0000256" key="9">
    <source>
        <dbReference type="ARBA" id="ARBA00022670"/>
    </source>
</evidence>
<evidence type="ECO:0000256" key="7">
    <source>
        <dbReference type="ARBA" id="ARBA00022475"/>
    </source>
</evidence>
<dbReference type="Pfam" id="PF14814">
    <property type="entry name" value="UB2H"/>
    <property type="match status" value="1"/>
</dbReference>
<comment type="caution">
    <text evidence="28">The sequence shown here is derived from an EMBL/GenBank/DDBJ whole genome shotgun (WGS) entry which is preliminary data.</text>
</comment>
<dbReference type="InterPro" id="IPR001264">
    <property type="entry name" value="Glyco_trans_51"/>
</dbReference>
<evidence type="ECO:0000313" key="29">
    <source>
        <dbReference type="Proteomes" id="UP000005615"/>
    </source>
</evidence>
<dbReference type="InterPro" id="IPR028166">
    <property type="entry name" value="UB2H"/>
</dbReference>
<evidence type="ECO:0000256" key="8">
    <source>
        <dbReference type="ARBA" id="ARBA00022645"/>
    </source>
</evidence>
<evidence type="ECO:0000259" key="27">
    <source>
        <dbReference type="Pfam" id="PF14814"/>
    </source>
</evidence>
<keyword evidence="16" id="KW-0046">Antibiotic resistance</keyword>
<comment type="function">
    <text evidence="1 23">Cell wall formation. Synthesis of cross-linked peptidoglycan from the lipid intermediates. The enzyme has a penicillin-insensitive transglycosylase N-terminal domain (formation of linear glycan strands) and a penicillin-sensitive transpeptidase C-terminal domain (cross-linking of the peptide subunits).</text>
</comment>
<proteinExistence type="inferred from homology"/>
<evidence type="ECO:0000256" key="22">
    <source>
        <dbReference type="NCBIfam" id="TIGR02071"/>
    </source>
</evidence>
<evidence type="ECO:0000256" key="2">
    <source>
        <dbReference type="ARBA" id="ARBA00004236"/>
    </source>
</evidence>
<dbReference type="Pfam" id="PF00912">
    <property type="entry name" value="Transgly"/>
    <property type="match status" value="1"/>
</dbReference>
<evidence type="ECO:0000256" key="12">
    <source>
        <dbReference type="ARBA" id="ARBA00022801"/>
    </source>
</evidence>
<dbReference type="GO" id="GO:0009252">
    <property type="term" value="P:peptidoglycan biosynthetic process"/>
    <property type="evidence" value="ECO:0007669"/>
    <property type="project" value="UniProtKB-UniRule"/>
</dbReference>
<name>F3L049_9GAMM</name>
<dbReference type="GO" id="GO:0005886">
    <property type="term" value="C:plasma membrane"/>
    <property type="evidence" value="ECO:0007669"/>
    <property type="project" value="UniProtKB-SubCell"/>
</dbReference>
<dbReference type="PIRSF" id="PIRSF002799">
    <property type="entry name" value="PBP_1b"/>
    <property type="match status" value="1"/>
</dbReference>
<dbReference type="AlphaFoldDB" id="F3L049"/>
<organism evidence="28 29">
    <name type="scientific">Aequoribacter fuscus</name>
    <dbReference type="NCBI Taxonomy" id="2518989"/>
    <lineage>
        <taxon>Bacteria</taxon>
        <taxon>Pseudomonadati</taxon>
        <taxon>Pseudomonadota</taxon>
        <taxon>Gammaproteobacteria</taxon>
        <taxon>Cellvibrionales</taxon>
        <taxon>Halieaceae</taxon>
        <taxon>Aequoribacter</taxon>
    </lineage>
</organism>
<keyword evidence="29" id="KW-1185">Reference proteome</keyword>
<feature type="domain" description="Penicillin-binding protein transpeptidase" evidence="25">
    <location>
        <begin position="402"/>
        <end position="638"/>
    </location>
</feature>
<evidence type="ECO:0000256" key="1">
    <source>
        <dbReference type="ARBA" id="ARBA00002624"/>
    </source>
</evidence>
<dbReference type="InterPro" id="IPR012338">
    <property type="entry name" value="Beta-lactam/transpept-like"/>
</dbReference>
<keyword evidence="10 23" id="KW-0328">Glycosyltransferase</keyword>
<dbReference type="STRING" id="2518989.IMCC3088_744"/>
<keyword evidence="12" id="KW-0378">Hydrolase</keyword>
<dbReference type="GO" id="GO:0008360">
    <property type="term" value="P:regulation of cell shape"/>
    <property type="evidence" value="ECO:0007669"/>
    <property type="project" value="UniProtKB-UniRule"/>
</dbReference>
<evidence type="ECO:0000256" key="6">
    <source>
        <dbReference type="ARBA" id="ARBA00018637"/>
    </source>
</evidence>
<sequence length="742" mass="82052">MLKLFLAGLALGLLWVAYLDATISNTFDQKRYALPATVYGRSLELFEGAPIEPAALVRELDWVGYRSVASLYRPGQYSRNGNLIEVYTRDFKFPDQFAKGARVAITLSQGRVTTLTREGRAIDLLRLEPMVIGGVYPKHGEDRLLVQLADVPASLTQGLLAIEDQRFMEHYGFSVTGIARAFISNVRSGRVVAGGSTITQQLVKNYYLTPERTITRKIRELIMSVLLEWHAEKEEILESYLNEIYLGQDGPRAIHGFALGALHYFDTPLTQLGLHQQALLVGMVKGPSLYNPNRNPERAKERRNLVLDVWTQEGIITPEQGAVAKLMPLDLQGQDSLKQRFPAYLDLVRRQLRLEYKDEDLTTLGLRIFTAFDPSMQLTLQRITENTLASIDDTKLLQSASVVTRVDSGEVIALTGGRQVSQAGFNRALDARRPAGSLFKPAVYLAALEDDAKYSLVTEIPDLPLAVELPSGDVWSPENYDKTHRGSVSLYAALIDSLNLPAARLGLDLGPARVKQMLQRLGMTAPIPEVASLPLGVGEYAAIDLAAVYQTIAAGGFRTPLRTIRDIVDANGDPLRRYPLAYERTVDRATMHLLHYALLGVMEEGTGASLAPLLPADLVTAAKSGTSDDGRDSWFAGFSGDLLTVTWVGFDDNRASSLTGTRGAGQIWARFMAQEARRSVAYRIPEKVEYKWIDVTNGRRTGRGCPNAQRIPFIEGSAPRTSTDCRKTDNPVRDWLQKVFGV</sequence>
<dbReference type="Pfam" id="PF00905">
    <property type="entry name" value="Transpeptidase"/>
    <property type="match status" value="1"/>
</dbReference>
<dbReference type="Proteomes" id="UP000005615">
    <property type="component" value="Unassembled WGS sequence"/>
</dbReference>
<keyword evidence="11 23" id="KW-0808">Transferase</keyword>
<dbReference type="InterPro" id="IPR011813">
    <property type="entry name" value="PBP_1b"/>
</dbReference>
<dbReference type="Gene3D" id="3.40.710.10">
    <property type="entry name" value="DD-peptidase/beta-lactamase superfamily"/>
    <property type="match status" value="1"/>
</dbReference>
<evidence type="ECO:0000256" key="4">
    <source>
        <dbReference type="ARBA" id="ARBA00007090"/>
    </source>
</evidence>
<dbReference type="NCBIfam" id="TIGR02071">
    <property type="entry name" value="PBP_1b"/>
    <property type="match status" value="1"/>
</dbReference>
<keyword evidence="14 23" id="KW-0573">Peptidoglycan synthesis</keyword>
<comment type="catalytic activity">
    <reaction evidence="20">
        <text>Preferential cleavage: (Ac)2-L-Lys-D-Ala-|-D-Ala. Also transpeptidation of peptidyl-alanyl moieties that are N-acyl substituents of D-alanine.</text>
        <dbReference type="EC" id="3.4.16.4"/>
    </reaction>
</comment>
<evidence type="ECO:0000256" key="20">
    <source>
        <dbReference type="ARBA" id="ARBA00034000"/>
    </source>
</evidence>
<comment type="similarity">
    <text evidence="4 23">In the C-terminal section; belongs to the transpeptidase family.</text>
</comment>
<evidence type="ECO:0000313" key="28">
    <source>
        <dbReference type="EMBL" id="EGG30262.1"/>
    </source>
</evidence>
<evidence type="ECO:0000256" key="23">
    <source>
        <dbReference type="PIRNR" id="PIRNR002799"/>
    </source>
</evidence>
<dbReference type="PANTHER" id="PTHR32282">
    <property type="entry name" value="BINDING PROTEIN TRANSPEPTIDASE, PUTATIVE-RELATED"/>
    <property type="match status" value="1"/>
</dbReference>
<comment type="similarity">
    <text evidence="5 23">In the N-terminal section; belongs to the glycosyltransferase 51 family.</text>
</comment>